<protein>
    <submittedName>
        <fullName evidence="2">Uncharacterized protein</fullName>
    </submittedName>
</protein>
<gene>
    <name evidence="2" type="ORF">Rumeso_04112</name>
</gene>
<dbReference type="HOGENOM" id="CLU_2384342_0_0_5"/>
<organism evidence="2 3">
    <name type="scientific">Rubellimicrobium mesophilum DSM 19309</name>
    <dbReference type="NCBI Taxonomy" id="442562"/>
    <lineage>
        <taxon>Bacteria</taxon>
        <taxon>Pseudomonadati</taxon>
        <taxon>Pseudomonadota</taxon>
        <taxon>Alphaproteobacteria</taxon>
        <taxon>Rhodobacterales</taxon>
        <taxon>Roseobacteraceae</taxon>
        <taxon>Rubellimicrobium</taxon>
    </lineage>
</organism>
<dbReference type="STRING" id="442562.Rumeso_04112"/>
<evidence type="ECO:0000313" key="2">
    <source>
        <dbReference type="EMBL" id="EYD74331.1"/>
    </source>
</evidence>
<name>A0A017HIZ3_9RHOB</name>
<evidence type="ECO:0000313" key="3">
    <source>
        <dbReference type="Proteomes" id="UP000019666"/>
    </source>
</evidence>
<feature type="region of interest" description="Disordered" evidence="1">
    <location>
        <begin position="1"/>
        <end position="94"/>
    </location>
</feature>
<keyword evidence="3" id="KW-1185">Reference proteome</keyword>
<dbReference type="AlphaFoldDB" id="A0A017HIZ3"/>
<evidence type="ECO:0000256" key="1">
    <source>
        <dbReference type="SAM" id="MobiDB-lite"/>
    </source>
</evidence>
<dbReference type="EMBL" id="AOSK01000117">
    <property type="protein sequence ID" value="EYD74331.1"/>
    <property type="molecule type" value="Genomic_DNA"/>
</dbReference>
<proteinExistence type="predicted"/>
<accession>A0A017HIZ3</accession>
<dbReference type="Proteomes" id="UP000019666">
    <property type="component" value="Unassembled WGS sequence"/>
</dbReference>
<comment type="caution">
    <text evidence="2">The sequence shown here is derived from an EMBL/GenBank/DDBJ whole genome shotgun (WGS) entry which is preliminary data.</text>
</comment>
<sequence>MIQNERSWAARGQTAARNNRDAQGRGGRSGAGRSPKGSANALCVLSPVRPRGGADVTDQCPHRGRSVSGSGRRTRGTHRPSGPPGGPARPRDGA</sequence>
<reference evidence="2 3" key="1">
    <citation type="submission" date="2013-02" db="EMBL/GenBank/DDBJ databases">
        <authorList>
            <person name="Fiebig A."/>
            <person name="Goeker M."/>
            <person name="Klenk H.-P.P."/>
        </authorList>
    </citation>
    <scope>NUCLEOTIDE SEQUENCE [LARGE SCALE GENOMIC DNA]</scope>
    <source>
        <strain evidence="2 3">DSM 19309</strain>
    </source>
</reference>